<gene>
    <name evidence="3" type="ORF">KFL_000980130</name>
</gene>
<feature type="compositionally biased region" description="Basic and acidic residues" evidence="2">
    <location>
        <begin position="393"/>
        <end position="414"/>
    </location>
</feature>
<dbReference type="AlphaFoldDB" id="A0A0U9HJG4"/>
<evidence type="ECO:0000313" key="4">
    <source>
        <dbReference type="Proteomes" id="UP000054558"/>
    </source>
</evidence>
<feature type="compositionally biased region" description="Basic and acidic residues" evidence="2">
    <location>
        <begin position="456"/>
        <end position="470"/>
    </location>
</feature>
<evidence type="ECO:0000313" key="3">
    <source>
        <dbReference type="EMBL" id="GAQ82026.1"/>
    </source>
</evidence>
<feature type="coiled-coil region" evidence="1">
    <location>
        <begin position="126"/>
        <end position="272"/>
    </location>
</feature>
<feature type="compositionally biased region" description="Acidic residues" evidence="2">
    <location>
        <begin position="471"/>
        <end position="482"/>
    </location>
</feature>
<dbReference type="OMA" id="ELEVTQY"/>
<feature type="compositionally biased region" description="Basic residues" evidence="2">
    <location>
        <begin position="512"/>
        <end position="522"/>
    </location>
</feature>
<protein>
    <submittedName>
        <fullName evidence="3">Uncharacterized protein</fullName>
    </submittedName>
</protein>
<feature type="compositionally biased region" description="Low complexity" evidence="2">
    <location>
        <begin position="437"/>
        <end position="446"/>
    </location>
</feature>
<keyword evidence="4" id="KW-1185">Reference proteome</keyword>
<accession>A0A0U9HJG4</accession>
<keyword evidence="1" id="KW-0175">Coiled coil</keyword>
<organism evidence="3 4">
    <name type="scientific">Klebsormidium nitens</name>
    <name type="common">Green alga</name>
    <name type="synonym">Ulothrix nitens</name>
    <dbReference type="NCBI Taxonomy" id="105231"/>
    <lineage>
        <taxon>Eukaryota</taxon>
        <taxon>Viridiplantae</taxon>
        <taxon>Streptophyta</taxon>
        <taxon>Klebsormidiophyceae</taxon>
        <taxon>Klebsormidiales</taxon>
        <taxon>Klebsormidiaceae</taxon>
        <taxon>Klebsormidium</taxon>
    </lineage>
</organism>
<name>A0A0U9HJG4_KLENI</name>
<reference evidence="3 4" key="1">
    <citation type="journal article" date="2014" name="Nat. Commun.">
        <title>Klebsormidium flaccidum genome reveals primary factors for plant terrestrial adaptation.</title>
        <authorList>
            <person name="Hori K."/>
            <person name="Maruyama F."/>
            <person name="Fujisawa T."/>
            <person name="Togashi T."/>
            <person name="Yamamoto N."/>
            <person name="Seo M."/>
            <person name="Sato S."/>
            <person name="Yamada T."/>
            <person name="Mori H."/>
            <person name="Tajima N."/>
            <person name="Moriyama T."/>
            <person name="Ikeuchi M."/>
            <person name="Watanabe M."/>
            <person name="Wada H."/>
            <person name="Kobayashi K."/>
            <person name="Saito M."/>
            <person name="Masuda T."/>
            <person name="Sasaki-Sekimoto Y."/>
            <person name="Mashiguchi K."/>
            <person name="Awai K."/>
            <person name="Shimojima M."/>
            <person name="Masuda S."/>
            <person name="Iwai M."/>
            <person name="Nobusawa T."/>
            <person name="Narise T."/>
            <person name="Kondo S."/>
            <person name="Saito H."/>
            <person name="Sato R."/>
            <person name="Murakawa M."/>
            <person name="Ihara Y."/>
            <person name="Oshima-Yamada Y."/>
            <person name="Ohtaka K."/>
            <person name="Satoh M."/>
            <person name="Sonobe K."/>
            <person name="Ishii M."/>
            <person name="Ohtani R."/>
            <person name="Kanamori-Sato M."/>
            <person name="Honoki R."/>
            <person name="Miyazaki D."/>
            <person name="Mochizuki H."/>
            <person name="Umetsu J."/>
            <person name="Higashi K."/>
            <person name="Shibata D."/>
            <person name="Kamiya Y."/>
            <person name="Sato N."/>
            <person name="Nakamura Y."/>
            <person name="Tabata S."/>
            <person name="Ida S."/>
            <person name="Kurokawa K."/>
            <person name="Ohta H."/>
        </authorList>
    </citation>
    <scope>NUCLEOTIDE SEQUENCE [LARGE SCALE GENOMIC DNA]</scope>
    <source>
        <strain evidence="3 4">NIES-2285</strain>
    </source>
</reference>
<dbReference type="Proteomes" id="UP000054558">
    <property type="component" value="Unassembled WGS sequence"/>
</dbReference>
<proteinExistence type="predicted"/>
<evidence type="ECO:0000256" key="1">
    <source>
        <dbReference type="SAM" id="Coils"/>
    </source>
</evidence>
<sequence>MDANYYIQEPPVASPGEIDAQRAAPAEVTADVTNTYLTSDGTAGKPSAQSPEQYLANQGYANTAQIAELQYAQGQNVAELFQEDPYSGYAIPPAPPVRAQPVIAAQQMQATLGHMPPDFKRTEGAKIDTEARAKTAEKKLKEVDAQLGKVLKEKAALEKELAKEKKDRAHFQELDAKRAQERESVAAWESHWRVQEKALKAAVEDSRRKNQAMQAKLGALEARLKAAFDEVEKLRGAAAAAGERAGRLERELEEERQAYRELEEDKAADAQMITEGEAAGVEWVQEAVRLRKELDAEKKARVMWQNMTGQLARDLNDEKARRARELSAVRAEFARGANGQWLVRVEELEKELKRAGEEAAAARAADQAKLAEAQTELAAEKRQKQSWQQIAERIGKESKEGRREVEVIQKRLQEALRSSKPPVPAPSPPPPARRGSRSSVRGSPAPEMGGSDMEDPEGKKGKRERGGEKQETDDEATDDDEPVPGGEARGAKVPPRKRLKSLTELGKDSPKKVWKSRRPRGTKKGDQAEAGQQSEVAEKGGPEEPKEGEGVVGQEA</sequence>
<feature type="region of interest" description="Disordered" evidence="2">
    <location>
        <begin position="376"/>
        <end position="556"/>
    </location>
</feature>
<evidence type="ECO:0000256" key="2">
    <source>
        <dbReference type="SAM" id="MobiDB-lite"/>
    </source>
</evidence>
<dbReference type="EMBL" id="DF237047">
    <property type="protein sequence ID" value="GAQ82026.1"/>
    <property type="molecule type" value="Genomic_DNA"/>
</dbReference>
<feature type="compositionally biased region" description="Pro residues" evidence="2">
    <location>
        <begin position="421"/>
        <end position="432"/>
    </location>
</feature>
<feature type="compositionally biased region" description="Basic and acidic residues" evidence="2">
    <location>
        <begin position="536"/>
        <end position="549"/>
    </location>
</feature>